<dbReference type="Gene3D" id="3.40.190.10">
    <property type="entry name" value="Periplasmic binding protein-like II"/>
    <property type="match status" value="1"/>
</dbReference>
<gene>
    <name evidence="11" type="ORF">LNINA_LOCUS9920</name>
</gene>
<dbReference type="Proteomes" id="UP001497472">
    <property type="component" value="Unassembled WGS sequence"/>
</dbReference>
<evidence type="ECO:0000313" key="11">
    <source>
        <dbReference type="EMBL" id="CAK1550720.1"/>
    </source>
</evidence>
<protein>
    <recommendedName>
        <fullName evidence="10">Ionotropic glutamate receptor C-terminal domain-containing protein</fullName>
    </recommendedName>
</protein>
<dbReference type="InterPro" id="IPR001320">
    <property type="entry name" value="Iontro_rcpt_C"/>
</dbReference>
<evidence type="ECO:0000259" key="10">
    <source>
        <dbReference type="Pfam" id="PF00060"/>
    </source>
</evidence>
<evidence type="ECO:0000256" key="8">
    <source>
        <dbReference type="ARBA" id="ARBA00023180"/>
    </source>
</evidence>
<feature type="transmembrane region" description="Helical" evidence="9">
    <location>
        <begin position="325"/>
        <end position="345"/>
    </location>
</feature>
<keyword evidence="8" id="KW-0325">Glycoprotein</keyword>
<keyword evidence="7" id="KW-0675">Receptor</keyword>
<evidence type="ECO:0000256" key="6">
    <source>
        <dbReference type="ARBA" id="ARBA00023136"/>
    </source>
</evidence>
<dbReference type="GO" id="GO:0050906">
    <property type="term" value="P:detection of stimulus involved in sensory perception"/>
    <property type="evidence" value="ECO:0007669"/>
    <property type="project" value="UniProtKB-ARBA"/>
</dbReference>
<evidence type="ECO:0000256" key="1">
    <source>
        <dbReference type="ARBA" id="ARBA00004651"/>
    </source>
</evidence>
<name>A0AAV1JMW3_9NEOP</name>
<keyword evidence="4 9" id="KW-0812">Transmembrane</keyword>
<keyword evidence="3" id="KW-1003">Cell membrane</keyword>
<feature type="transmembrane region" description="Helical" evidence="9">
    <location>
        <begin position="518"/>
        <end position="538"/>
    </location>
</feature>
<comment type="subcellular location">
    <subcellularLocation>
        <location evidence="1">Cell membrane</location>
        <topology evidence="1">Multi-pass membrane protein</topology>
    </subcellularLocation>
</comment>
<sequence>MFTERSFRVASFNLCKTSLIKKSSIHSKVAVLIDTNCENWEQSFDMFDEPFTNSYWIFKSTNLSLTTDILSHYPIEFNSDLNILSSEDNEYKIYEFYNTGFYKNGSFIRNEIGYVNSLGQLFMSARRSKLLTDVNLKLLVVYPDAINGTTFQSFLNVEKKSQIDSLHKLKFYMLKLYLRDMYKFKYKLQRTSSWGYLRNCSFDGLVGALQRKESDVGGTSVFFRPDRLEVIDYVAETWGSRICFIFRHPKHPGGTYGIYSRPLVNTVWYCTIALLVIIGLVLGFLLKLGILKSPGDEEDTTPSRTVLFLFSALGQQGMSINRRSVIVKIIIFSTYIFTLTVYQYYNAMLVSTLLRESPKTIRTLNDLLQSNIKIGVEDVIYNKDYFKRTTDPIAKALYNRRVVTATENNFYPPLEGMRLVKRGGFAFHVDTIIAYPMMRDFFTEAEICEVQEVYMIPPQKMGAILQKGSPYREHVSYGIRKMFETGIMSRLKSMWDEPKPPCIRTPNTKAFSVNIREFSTAIIILLVGMVFSVTILLVEVVTFRLQPGPALLGVTVGRRPRVPILKRPRTFVP</sequence>
<keyword evidence="5 9" id="KW-1133">Transmembrane helix</keyword>
<evidence type="ECO:0000256" key="7">
    <source>
        <dbReference type="ARBA" id="ARBA00023170"/>
    </source>
</evidence>
<organism evidence="11 12">
    <name type="scientific">Leptosia nina</name>
    <dbReference type="NCBI Taxonomy" id="320188"/>
    <lineage>
        <taxon>Eukaryota</taxon>
        <taxon>Metazoa</taxon>
        <taxon>Ecdysozoa</taxon>
        <taxon>Arthropoda</taxon>
        <taxon>Hexapoda</taxon>
        <taxon>Insecta</taxon>
        <taxon>Pterygota</taxon>
        <taxon>Neoptera</taxon>
        <taxon>Endopterygota</taxon>
        <taxon>Lepidoptera</taxon>
        <taxon>Glossata</taxon>
        <taxon>Ditrysia</taxon>
        <taxon>Papilionoidea</taxon>
        <taxon>Pieridae</taxon>
        <taxon>Pierinae</taxon>
        <taxon>Leptosia</taxon>
    </lineage>
</organism>
<feature type="transmembrane region" description="Helical" evidence="9">
    <location>
        <begin position="266"/>
        <end position="286"/>
    </location>
</feature>
<comment type="caution">
    <text evidence="11">The sequence shown here is derived from an EMBL/GenBank/DDBJ whole genome shotgun (WGS) entry which is preliminary data.</text>
</comment>
<dbReference type="PANTHER" id="PTHR42643">
    <property type="entry name" value="IONOTROPIC RECEPTOR 20A-RELATED"/>
    <property type="match status" value="1"/>
</dbReference>
<dbReference type="GO" id="GO:0005886">
    <property type="term" value="C:plasma membrane"/>
    <property type="evidence" value="ECO:0007669"/>
    <property type="project" value="UniProtKB-SubCell"/>
</dbReference>
<proteinExistence type="inferred from homology"/>
<comment type="similarity">
    <text evidence="2">Belongs to the glutamate-gated ion channel (TC 1.A.10.1) family.</text>
</comment>
<dbReference type="SUPFAM" id="SSF53850">
    <property type="entry name" value="Periplasmic binding protein-like II"/>
    <property type="match status" value="1"/>
</dbReference>
<evidence type="ECO:0000256" key="3">
    <source>
        <dbReference type="ARBA" id="ARBA00022475"/>
    </source>
</evidence>
<dbReference type="Gene3D" id="1.10.287.70">
    <property type="match status" value="1"/>
</dbReference>
<reference evidence="11 12" key="1">
    <citation type="submission" date="2023-11" db="EMBL/GenBank/DDBJ databases">
        <authorList>
            <person name="Okamura Y."/>
        </authorList>
    </citation>
    <scope>NUCLEOTIDE SEQUENCE [LARGE SCALE GENOMIC DNA]</scope>
</reference>
<dbReference type="EMBL" id="CAVLEF010000088">
    <property type="protein sequence ID" value="CAK1550720.1"/>
    <property type="molecule type" value="Genomic_DNA"/>
</dbReference>
<dbReference type="GO" id="GO:0015276">
    <property type="term" value="F:ligand-gated monoatomic ion channel activity"/>
    <property type="evidence" value="ECO:0007669"/>
    <property type="project" value="InterPro"/>
</dbReference>
<feature type="domain" description="Ionotropic glutamate receptor C-terminal" evidence="10">
    <location>
        <begin position="266"/>
        <end position="529"/>
    </location>
</feature>
<dbReference type="InterPro" id="IPR052192">
    <property type="entry name" value="Insect_Ionotropic_Sensory_Rcpt"/>
</dbReference>
<keyword evidence="6 9" id="KW-0472">Membrane</keyword>
<dbReference type="AlphaFoldDB" id="A0AAV1JMW3"/>
<accession>A0AAV1JMW3</accession>
<keyword evidence="12" id="KW-1185">Reference proteome</keyword>
<dbReference type="Pfam" id="PF00060">
    <property type="entry name" value="Lig_chan"/>
    <property type="match status" value="1"/>
</dbReference>
<evidence type="ECO:0000256" key="5">
    <source>
        <dbReference type="ARBA" id="ARBA00022989"/>
    </source>
</evidence>
<evidence type="ECO:0000256" key="4">
    <source>
        <dbReference type="ARBA" id="ARBA00022692"/>
    </source>
</evidence>
<dbReference type="PANTHER" id="PTHR42643:SF33">
    <property type="entry name" value="GLUTAMATE RECEPTOR 2-LIKE PROTEIN"/>
    <property type="match status" value="1"/>
</dbReference>
<evidence type="ECO:0000256" key="9">
    <source>
        <dbReference type="SAM" id="Phobius"/>
    </source>
</evidence>
<evidence type="ECO:0000313" key="12">
    <source>
        <dbReference type="Proteomes" id="UP001497472"/>
    </source>
</evidence>
<evidence type="ECO:0000256" key="2">
    <source>
        <dbReference type="ARBA" id="ARBA00008685"/>
    </source>
</evidence>